<evidence type="ECO:0000313" key="2">
    <source>
        <dbReference type="EMBL" id="MBO9200894.1"/>
    </source>
</evidence>
<protein>
    <submittedName>
        <fullName evidence="2">Uncharacterized protein</fullName>
    </submittedName>
</protein>
<reference evidence="2 3" key="1">
    <citation type="submission" date="2021-03" db="EMBL/GenBank/DDBJ databases">
        <title>Assistant Professor.</title>
        <authorList>
            <person name="Huq M.A."/>
        </authorList>
    </citation>
    <scope>NUCLEOTIDE SEQUENCE [LARGE SCALE GENOMIC DNA]</scope>
    <source>
        <strain evidence="2 3">MAH-29</strain>
    </source>
</reference>
<feature type="transmembrane region" description="Helical" evidence="1">
    <location>
        <begin position="12"/>
        <end position="33"/>
    </location>
</feature>
<name>A0ABS3YSK1_9BACT</name>
<dbReference type="EMBL" id="JAGHKO010000001">
    <property type="protein sequence ID" value="MBO9200894.1"/>
    <property type="molecule type" value="Genomic_DNA"/>
</dbReference>
<keyword evidence="1" id="KW-0472">Membrane</keyword>
<proteinExistence type="predicted"/>
<feature type="transmembrane region" description="Helical" evidence="1">
    <location>
        <begin position="119"/>
        <end position="142"/>
    </location>
</feature>
<sequence length="168" mass="19826">MKGLTTLWKAFRTICIVQLILVAFKAMLSLRVLFSQANALVGIINIIAYALVFIFVYHGLSMLNYNYPDVPLSPKQKRWFNILFLINFILIAFLFAQIVNNWWMIQFVFDMGTFNASKAAWLYGTALFSISWFIFIIHFVFLTGMYKLRRLIYENTVNTWYNEFDQKP</sequence>
<evidence type="ECO:0000313" key="3">
    <source>
        <dbReference type="Proteomes" id="UP000677244"/>
    </source>
</evidence>
<gene>
    <name evidence="2" type="ORF">J7I42_11510</name>
</gene>
<comment type="caution">
    <text evidence="2">The sequence shown here is derived from an EMBL/GenBank/DDBJ whole genome shotgun (WGS) entry which is preliminary data.</text>
</comment>
<accession>A0ABS3YSK1</accession>
<evidence type="ECO:0000256" key="1">
    <source>
        <dbReference type="SAM" id="Phobius"/>
    </source>
</evidence>
<dbReference type="Proteomes" id="UP000677244">
    <property type="component" value="Unassembled WGS sequence"/>
</dbReference>
<keyword evidence="3" id="KW-1185">Reference proteome</keyword>
<keyword evidence="1" id="KW-0812">Transmembrane</keyword>
<dbReference type="RefSeq" id="WP_209138929.1">
    <property type="nucleotide sequence ID" value="NZ_JAGHKO010000001.1"/>
</dbReference>
<keyword evidence="1" id="KW-1133">Transmembrane helix</keyword>
<feature type="transmembrane region" description="Helical" evidence="1">
    <location>
        <begin position="39"/>
        <end position="58"/>
    </location>
</feature>
<feature type="transmembrane region" description="Helical" evidence="1">
    <location>
        <begin position="79"/>
        <end position="99"/>
    </location>
</feature>
<organism evidence="2 3">
    <name type="scientific">Niastella soli</name>
    <dbReference type="NCBI Taxonomy" id="2821487"/>
    <lineage>
        <taxon>Bacteria</taxon>
        <taxon>Pseudomonadati</taxon>
        <taxon>Bacteroidota</taxon>
        <taxon>Chitinophagia</taxon>
        <taxon>Chitinophagales</taxon>
        <taxon>Chitinophagaceae</taxon>
        <taxon>Niastella</taxon>
    </lineage>
</organism>